<dbReference type="SUPFAM" id="SSF141452">
    <property type="entry name" value="Hcp1-like"/>
    <property type="match status" value="1"/>
</dbReference>
<dbReference type="PANTHER" id="PTHR36152:SF1">
    <property type="entry name" value="UBIQUITIN-LIKE DOMAIN-CONTAINING PROTEIN"/>
    <property type="match status" value="1"/>
</dbReference>
<dbReference type="AlphaFoldDB" id="A0AAW7Y240"/>
<reference evidence="2 3" key="1">
    <citation type="journal article" date="2016" name="Antonie Van Leeuwenhoek">
        <title>Photobacterium sanguinicancri sp. nov. isolated from marine animals.</title>
        <authorList>
            <person name="Gomez-Gil B."/>
            <person name="Roque A."/>
            <person name="Rotllant G."/>
            <person name="Romalde J.L."/>
            <person name="Doce A."/>
            <person name="Eggermont M."/>
            <person name="Defoirdt T."/>
        </authorList>
    </citation>
    <scope>NUCLEOTIDE SEQUENCE [LARGE SCALE GENOMIC DNA]</scope>
    <source>
        <strain evidence="2 3">CAIM 1827</strain>
    </source>
</reference>
<evidence type="ECO:0000313" key="2">
    <source>
        <dbReference type="EMBL" id="OZS41769.1"/>
    </source>
</evidence>
<dbReference type="InterPro" id="IPR008514">
    <property type="entry name" value="T6SS_Hcp"/>
</dbReference>
<protein>
    <submittedName>
        <fullName evidence="2">Hcp1 family type VI secretion system effector</fullName>
    </submittedName>
    <submittedName>
        <fullName evidence="1">Type VI secretion system tube protein Hcp</fullName>
    </submittedName>
</protein>
<evidence type="ECO:0000313" key="4">
    <source>
        <dbReference type="Proteomes" id="UP001170624"/>
    </source>
</evidence>
<dbReference type="RefSeq" id="WP_062692268.1">
    <property type="nucleotide sequence ID" value="NZ_CANMLA010000002.1"/>
</dbReference>
<accession>A0AAW7Y240</accession>
<dbReference type="EMBL" id="NOIF01000235">
    <property type="protein sequence ID" value="OZS41769.1"/>
    <property type="molecule type" value="Genomic_DNA"/>
</dbReference>
<name>A0AAW7Y240_9GAMM</name>
<dbReference type="Proteomes" id="UP001170624">
    <property type="component" value="Unassembled WGS sequence"/>
</dbReference>
<dbReference type="InterPro" id="IPR053165">
    <property type="entry name" value="HSI-I_assembly_Hcp1"/>
</dbReference>
<sequence>MQANTYLEYAKIKGEASASGYEGMMTLLSVDWSVGREITSYTGTDQDREASAARLYDMTITKLQDSASTSLFKEATIGKGEKATFHMTKQAQGGVQDIMTIILTDAMISSYSVSSQDDRPIETITISYTVMEMIVFPTGDDNVRGAGQLSYLYSGTLTKGNVGGS</sequence>
<dbReference type="Gene3D" id="2.30.110.20">
    <property type="entry name" value="Hcp1-like"/>
    <property type="match status" value="1"/>
</dbReference>
<evidence type="ECO:0000313" key="1">
    <source>
        <dbReference type="EMBL" id="MDO6541499.1"/>
    </source>
</evidence>
<evidence type="ECO:0000313" key="3">
    <source>
        <dbReference type="Proteomes" id="UP000215999"/>
    </source>
</evidence>
<dbReference type="Proteomes" id="UP000215999">
    <property type="component" value="Unassembled WGS sequence"/>
</dbReference>
<dbReference type="PANTHER" id="PTHR36152">
    <property type="entry name" value="CYTOPLASMIC PROTEIN-RELATED"/>
    <property type="match status" value="1"/>
</dbReference>
<reference evidence="2" key="2">
    <citation type="submission" date="2017-07" db="EMBL/GenBank/DDBJ databases">
        <authorList>
            <person name="Gomez-Gil B."/>
            <person name="Enciso-Ibarra K."/>
        </authorList>
    </citation>
    <scope>NUCLEOTIDE SEQUENCE</scope>
    <source>
        <strain evidence="2">CAIM 1827</strain>
    </source>
</reference>
<gene>
    <name evidence="2" type="ORF">ASV53_21945</name>
    <name evidence="1" type="ORF">Q4568_03090</name>
</gene>
<organism evidence="1 4">
    <name type="scientific">Photobacterium sanguinicancri</name>
    <dbReference type="NCBI Taxonomy" id="875932"/>
    <lineage>
        <taxon>Bacteria</taxon>
        <taxon>Pseudomonadati</taxon>
        <taxon>Pseudomonadota</taxon>
        <taxon>Gammaproteobacteria</taxon>
        <taxon>Vibrionales</taxon>
        <taxon>Vibrionaceae</taxon>
        <taxon>Photobacterium</taxon>
    </lineage>
</organism>
<reference evidence="1" key="3">
    <citation type="submission" date="2023-07" db="EMBL/GenBank/DDBJ databases">
        <title>Genome content predicts the carbon catabolic preferences of heterotrophic bacteria.</title>
        <authorList>
            <person name="Gralka M."/>
        </authorList>
    </citation>
    <scope>NUCLEOTIDE SEQUENCE</scope>
    <source>
        <strain evidence="1">G2M05</strain>
    </source>
</reference>
<proteinExistence type="predicted"/>
<keyword evidence="3" id="KW-1185">Reference proteome</keyword>
<comment type="caution">
    <text evidence="1">The sequence shown here is derived from an EMBL/GenBank/DDBJ whole genome shotgun (WGS) entry which is preliminary data.</text>
</comment>
<dbReference type="EMBL" id="JAUOPU010000002">
    <property type="protein sequence ID" value="MDO6541499.1"/>
    <property type="molecule type" value="Genomic_DNA"/>
</dbReference>
<dbReference type="InterPro" id="IPR036624">
    <property type="entry name" value="Hcp1-lik_sf"/>
</dbReference>
<dbReference type="Pfam" id="PF05638">
    <property type="entry name" value="T6SS_HCP"/>
    <property type="match status" value="1"/>
</dbReference>